<dbReference type="AlphaFoldDB" id="A0A5J5GDC2"/>
<dbReference type="Proteomes" id="UP000326554">
    <property type="component" value="Unassembled WGS sequence"/>
</dbReference>
<name>A0A5J5GDC2_9RHOB</name>
<gene>
    <name evidence="1" type="ORF">F3S47_15375</name>
</gene>
<protein>
    <submittedName>
        <fullName evidence="1">Uncharacterized protein</fullName>
    </submittedName>
</protein>
<evidence type="ECO:0000313" key="1">
    <source>
        <dbReference type="EMBL" id="KAA9005938.1"/>
    </source>
</evidence>
<comment type="caution">
    <text evidence="1">The sequence shown here is derived from an EMBL/GenBank/DDBJ whole genome shotgun (WGS) entry which is preliminary data.</text>
</comment>
<evidence type="ECO:0000313" key="2">
    <source>
        <dbReference type="Proteomes" id="UP000326554"/>
    </source>
</evidence>
<dbReference type="RefSeq" id="WP_150446190.1">
    <property type="nucleotide sequence ID" value="NZ_VYQE01000005.1"/>
</dbReference>
<reference evidence="1 2" key="1">
    <citation type="submission" date="2019-09" db="EMBL/GenBank/DDBJ databases">
        <authorList>
            <person name="Park J.-S."/>
            <person name="Choi H.-J."/>
        </authorList>
    </citation>
    <scope>NUCLEOTIDE SEQUENCE [LARGE SCALE GENOMIC DNA]</scope>
    <source>
        <strain evidence="1 2">176SS1-4</strain>
    </source>
</reference>
<accession>A0A5J5GDC2</accession>
<dbReference type="EMBL" id="VYQE01000005">
    <property type="protein sequence ID" value="KAA9005938.1"/>
    <property type="molecule type" value="Genomic_DNA"/>
</dbReference>
<sequence>MRLSSRLEKLEQSSGGLVLLFVESIGEDEPEYIEAFAKGERLTRQPGESTSDFHDRAAALGRSIAVLEADCFDL</sequence>
<proteinExistence type="predicted"/>
<keyword evidence="2" id="KW-1185">Reference proteome</keyword>
<organism evidence="1 2">
    <name type="scientific">Histidinibacterium aquaticum</name>
    <dbReference type="NCBI Taxonomy" id="2613962"/>
    <lineage>
        <taxon>Bacteria</taxon>
        <taxon>Pseudomonadati</taxon>
        <taxon>Pseudomonadota</taxon>
        <taxon>Alphaproteobacteria</taxon>
        <taxon>Rhodobacterales</taxon>
        <taxon>Paracoccaceae</taxon>
        <taxon>Histidinibacterium</taxon>
    </lineage>
</organism>